<comment type="caution">
    <text evidence="1">The sequence shown here is derived from an EMBL/GenBank/DDBJ whole genome shotgun (WGS) entry which is preliminary data.</text>
</comment>
<dbReference type="AlphaFoldDB" id="A0AAV2YYG1"/>
<dbReference type="PROSITE" id="PS51450">
    <property type="entry name" value="LRR"/>
    <property type="match status" value="1"/>
</dbReference>
<gene>
    <name evidence="1" type="ORF">N0F65_008228</name>
</gene>
<proteinExistence type="predicted"/>
<reference evidence="1" key="1">
    <citation type="submission" date="2022-11" db="EMBL/GenBank/DDBJ databases">
        <authorList>
            <person name="Morgan W.R."/>
            <person name="Tartar A."/>
        </authorList>
    </citation>
    <scope>NUCLEOTIDE SEQUENCE</scope>
    <source>
        <strain evidence="1">ARSEF 373</strain>
    </source>
</reference>
<dbReference type="InterPro" id="IPR001611">
    <property type="entry name" value="Leu-rich_rpt"/>
</dbReference>
<dbReference type="EMBL" id="DAKRPA010000088">
    <property type="protein sequence ID" value="DAZ99195.1"/>
    <property type="molecule type" value="Genomic_DNA"/>
</dbReference>
<reference evidence="1" key="2">
    <citation type="journal article" date="2023" name="Microbiol Resour">
        <title>Decontamination and Annotation of the Draft Genome Sequence of the Oomycete Lagenidium giganteum ARSEF 373.</title>
        <authorList>
            <person name="Morgan W.R."/>
            <person name="Tartar A."/>
        </authorList>
    </citation>
    <scope>NUCLEOTIDE SEQUENCE</scope>
    <source>
        <strain evidence="1">ARSEF 373</strain>
    </source>
</reference>
<sequence>MPCVVYTFDCQHHDLSSPADANVFAFLDPSVLVTLNFANCSQLIVPQDIHNFPNLVGINVKHSVLVDWSVDAIVSQEYHPLMVFIIFSNVNLTGVPAAIAGPLPDLLQDIEFSHTNLSVIPDNLNEAWPGVGTLYIEYSGIRNVPESLMRMDLFDLSLIGNDLETIPALAQLPTSIGNVALDPNPLQRLPERFTNWLLSSLVWKVRVWWT</sequence>
<name>A0AAV2YYG1_9STRA</name>
<dbReference type="Proteomes" id="UP001146120">
    <property type="component" value="Unassembled WGS sequence"/>
</dbReference>
<keyword evidence="2" id="KW-1185">Reference proteome</keyword>
<organism evidence="1 2">
    <name type="scientific">Lagenidium giganteum</name>
    <dbReference type="NCBI Taxonomy" id="4803"/>
    <lineage>
        <taxon>Eukaryota</taxon>
        <taxon>Sar</taxon>
        <taxon>Stramenopiles</taxon>
        <taxon>Oomycota</taxon>
        <taxon>Peronosporomycetes</taxon>
        <taxon>Pythiales</taxon>
        <taxon>Pythiaceae</taxon>
    </lineage>
</organism>
<evidence type="ECO:0000313" key="2">
    <source>
        <dbReference type="Proteomes" id="UP001146120"/>
    </source>
</evidence>
<dbReference type="SUPFAM" id="SSF52058">
    <property type="entry name" value="L domain-like"/>
    <property type="match status" value="1"/>
</dbReference>
<protein>
    <submittedName>
        <fullName evidence="1">Uncharacterized protein</fullName>
    </submittedName>
</protein>
<dbReference type="InterPro" id="IPR032675">
    <property type="entry name" value="LRR_dom_sf"/>
</dbReference>
<evidence type="ECO:0000313" key="1">
    <source>
        <dbReference type="EMBL" id="DAZ99195.1"/>
    </source>
</evidence>
<dbReference type="Gene3D" id="3.80.10.10">
    <property type="entry name" value="Ribonuclease Inhibitor"/>
    <property type="match status" value="1"/>
</dbReference>
<accession>A0AAV2YYG1</accession>